<dbReference type="CDD" id="cd22363">
    <property type="entry name" value="tRNA-intron_lyase_C"/>
    <property type="match status" value="1"/>
</dbReference>
<evidence type="ECO:0000256" key="10">
    <source>
        <dbReference type="SAM" id="MobiDB-lite"/>
    </source>
</evidence>
<evidence type="ECO:0000313" key="13">
    <source>
        <dbReference type="Proteomes" id="UP000239649"/>
    </source>
</evidence>
<dbReference type="InterPro" id="IPR036167">
    <property type="entry name" value="tRNA_intron_Endo_cat-like_sf"/>
</dbReference>
<feature type="region of interest" description="Disordered" evidence="10">
    <location>
        <begin position="780"/>
        <end position="861"/>
    </location>
</feature>
<dbReference type="InterPro" id="IPR006677">
    <property type="entry name" value="tRNA_intron_Endonuc_cat-like"/>
</dbReference>
<dbReference type="GO" id="GO:0004527">
    <property type="term" value="F:exonuclease activity"/>
    <property type="evidence" value="ECO:0007669"/>
    <property type="project" value="UniProtKB-KW"/>
</dbReference>
<name>A0A2P6VD88_9CHLO</name>
<dbReference type="STRING" id="554055.A0A2P6VD88"/>
<organism evidence="12 13">
    <name type="scientific">Micractinium conductrix</name>
    <dbReference type="NCBI Taxonomy" id="554055"/>
    <lineage>
        <taxon>Eukaryota</taxon>
        <taxon>Viridiplantae</taxon>
        <taxon>Chlorophyta</taxon>
        <taxon>core chlorophytes</taxon>
        <taxon>Trebouxiophyceae</taxon>
        <taxon>Chlorellales</taxon>
        <taxon>Chlorellaceae</taxon>
        <taxon>Chlorella clade</taxon>
        <taxon>Micractinium</taxon>
    </lineage>
</organism>
<dbReference type="AlphaFoldDB" id="A0A2P6VD88"/>
<comment type="catalytic activity">
    <reaction evidence="9">
        <text>pretRNA = a 3'-half-tRNA molecule with a 5'-OH end + a 5'-half-tRNA molecule with a 2',3'-cyclic phosphate end + an intron with a 2',3'-cyclic phosphate and a 5'-hydroxyl terminus.</text>
        <dbReference type="EC" id="4.6.1.16"/>
    </reaction>
</comment>
<evidence type="ECO:0000259" key="11">
    <source>
        <dbReference type="SMART" id="SM00849"/>
    </source>
</evidence>
<dbReference type="InterPro" id="IPR055132">
    <property type="entry name" value="RNase_J_b_CASP"/>
</dbReference>
<evidence type="ECO:0000256" key="9">
    <source>
        <dbReference type="ARBA" id="ARBA00034031"/>
    </source>
</evidence>
<dbReference type="InterPro" id="IPR011108">
    <property type="entry name" value="RMMBL"/>
</dbReference>
<dbReference type="GO" id="GO:0046872">
    <property type="term" value="F:metal ion binding"/>
    <property type="evidence" value="ECO:0007669"/>
    <property type="project" value="UniProtKB-KW"/>
</dbReference>
<dbReference type="Gene3D" id="3.40.1350.10">
    <property type="match status" value="1"/>
</dbReference>
<keyword evidence="13" id="KW-1185">Reference proteome</keyword>
<feature type="region of interest" description="Disordered" evidence="10">
    <location>
        <begin position="1159"/>
        <end position="1191"/>
    </location>
</feature>
<dbReference type="Proteomes" id="UP000239649">
    <property type="component" value="Unassembled WGS sequence"/>
</dbReference>
<dbReference type="SUPFAM" id="SSF56281">
    <property type="entry name" value="Metallo-hydrolase/oxidoreductase"/>
    <property type="match status" value="1"/>
</dbReference>
<proteinExistence type="inferred from homology"/>
<dbReference type="PANTHER" id="PTHR43694:SF1">
    <property type="entry name" value="RIBONUCLEASE J"/>
    <property type="match status" value="1"/>
</dbReference>
<evidence type="ECO:0000256" key="4">
    <source>
        <dbReference type="ARBA" id="ARBA00022723"/>
    </source>
</evidence>
<feature type="region of interest" description="Disordered" evidence="10">
    <location>
        <begin position="701"/>
        <end position="768"/>
    </location>
</feature>
<comment type="similarity">
    <text evidence="1">Belongs to the tRNA-intron endonuclease family.</text>
</comment>
<dbReference type="Pfam" id="PF01974">
    <property type="entry name" value="tRNA_int_endo"/>
    <property type="match status" value="1"/>
</dbReference>
<keyword evidence="8" id="KW-0694">RNA-binding</keyword>
<evidence type="ECO:0000256" key="1">
    <source>
        <dbReference type="ARBA" id="ARBA00008078"/>
    </source>
</evidence>
<keyword evidence="7" id="KW-0269">Exonuclease</keyword>
<dbReference type="GO" id="GO:0005634">
    <property type="term" value="C:nucleus"/>
    <property type="evidence" value="ECO:0007669"/>
    <property type="project" value="UniProtKB-ARBA"/>
</dbReference>
<dbReference type="PANTHER" id="PTHR43694">
    <property type="entry name" value="RIBONUCLEASE J"/>
    <property type="match status" value="1"/>
</dbReference>
<feature type="compositionally biased region" description="Basic and acidic residues" evidence="10">
    <location>
        <begin position="780"/>
        <end position="795"/>
    </location>
</feature>
<evidence type="ECO:0000256" key="3">
    <source>
        <dbReference type="ARBA" id="ARBA00022722"/>
    </source>
</evidence>
<dbReference type="InterPro" id="IPR036866">
    <property type="entry name" value="RibonucZ/Hydroxyglut_hydro"/>
</dbReference>
<dbReference type="Gene3D" id="3.60.15.10">
    <property type="entry name" value="Ribonuclease Z/Hydroxyacylglutathione hydrolase-like"/>
    <property type="match status" value="1"/>
</dbReference>
<dbReference type="InterPro" id="IPR011856">
    <property type="entry name" value="tRNA_endonuc-like_dom_sf"/>
</dbReference>
<comment type="caution">
    <text evidence="12">The sequence shown here is derived from an EMBL/GenBank/DDBJ whole genome shotgun (WGS) entry which is preliminary data.</text>
</comment>
<feature type="domain" description="Metallo-beta-lactamase" evidence="11">
    <location>
        <begin position="107"/>
        <end position="304"/>
    </location>
</feature>
<dbReference type="EMBL" id="LHPF02000011">
    <property type="protein sequence ID" value="PSC72063.1"/>
    <property type="molecule type" value="Genomic_DNA"/>
</dbReference>
<reference evidence="12 13" key="1">
    <citation type="journal article" date="2018" name="Plant J.">
        <title>Genome sequences of Chlorella sorokiniana UTEX 1602 and Micractinium conductrix SAG 241.80: implications to maltose excretion by a green alga.</title>
        <authorList>
            <person name="Arriola M.B."/>
            <person name="Velmurugan N."/>
            <person name="Zhang Y."/>
            <person name="Plunkett M.H."/>
            <person name="Hondzo H."/>
            <person name="Barney B.M."/>
        </authorList>
    </citation>
    <scope>NUCLEOTIDE SEQUENCE [LARGE SCALE GENOMIC DNA]</scope>
    <source>
        <strain evidence="12 13">SAG 241.80</strain>
    </source>
</reference>
<dbReference type="GO" id="GO:0000213">
    <property type="term" value="F:tRNA-intron lyase activity"/>
    <property type="evidence" value="ECO:0007669"/>
    <property type="project" value="UniProtKB-EC"/>
</dbReference>
<evidence type="ECO:0000256" key="8">
    <source>
        <dbReference type="ARBA" id="ARBA00022884"/>
    </source>
</evidence>
<evidence type="ECO:0000256" key="7">
    <source>
        <dbReference type="ARBA" id="ARBA00022839"/>
    </source>
</evidence>
<dbReference type="Pfam" id="PF07521">
    <property type="entry name" value="RMMBL"/>
    <property type="match status" value="1"/>
</dbReference>
<accession>A0A2P6VD88</accession>
<dbReference type="Pfam" id="PF12706">
    <property type="entry name" value="Lactamase_B_2"/>
    <property type="match status" value="1"/>
</dbReference>
<evidence type="ECO:0000256" key="5">
    <source>
        <dbReference type="ARBA" id="ARBA00022801"/>
    </source>
</evidence>
<feature type="compositionally biased region" description="Gly residues" evidence="10">
    <location>
        <begin position="744"/>
        <end position="761"/>
    </location>
</feature>
<dbReference type="CDD" id="cd07714">
    <property type="entry name" value="RNaseJ_MBL-fold"/>
    <property type="match status" value="1"/>
</dbReference>
<feature type="compositionally biased region" description="Basic and acidic residues" evidence="10">
    <location>
        <begin position="701"/>
        <end position="724"/>
    </location>
</feature>
<dbReference type="GO" id="GO:0006388">
    <property type="term" value="P:tRNA splicing, via endonucleolytic cleavage and ligation"/>
    <property type="evidence" value="ECO:0007669"/>
    <property type="project" value="InterPro"/>
</dbReference>
<dbReference type="Pfam" id="PF22505">
    <property type="entry name" value="RNase_J_b_CASP"/>
    <property type="match status" value="1"/>
</dbReference>
<protein>
    <recommendedName>
        <fullName evidence="2">tRNA-intron lyase</fullName>
        <ecNumber evidence="2">4.6.1.16</ecNumber>
    </recommendedName>
</protein>
<keyword evidence="3" id="KW-0540">Nuclease</keyword>
<evidence type="ECO:0000256" key="6">
    <source>
        <dbReference type="ARBA" id="ARBA00022833"/>
    </source>
</evidence>
<feature type="compositionally biased region" description="Gly residues" evidence="10">
    <location>
        <begin position="1180"/>
        <end position="1191"/>
    </location>
</feature>
<dbReference type="Gene3D" id="3.40.50.10710">
    <property type="entry name" value="Metallo-hydrolase/oxidoreductase"/>
    <property type="match status" value="1"/>
</dbReference>
<feature type="region of interest" description="Disordered" evidence="10">
    <location>
        <begin position="70"/>
        <end position="90"/>
    </location>
</feature>
<dbReference type="InterPro" id="IPR001279">
    <property type="entry name" value="Metallo-B-lactamas"/>
</dbReference>
<feature type="region of interest" description="Disordered" evidence="10">
    <location>
        <begin position="33"/>
        <end position="58"/>
    </location>
</feature>
<dbReference type="EC" id="4.6.1.16" evidence="2"/>
<dbReference type="GO" id="GO:0003723">
    <property type="term" value="F:RNA binding"/>
    <property type="evidence" value="ECO:0007669"/>
    <property type="project" value="UniProtKB-KW"/>
</dbReference>
<dbReference type="InterPro" id="IPR042173">
    <property type="entry name" value="RNase_J_2"/>
</dbReference>
<keyword evidence="6" id="KW-0862">Zinc</keyword>
<dbReference type="OrthoDB" id="17458at2759"/>
<evidence type="ECO:0000256" key="2">
    <source>
        <dbReference type="ARBA" id="ARBA00012573"/>
    </source>
</evidence>
<keyword evidence="4" id="KW-0479">Metal-binding</keyword>
<sequence length="1191" mass="129219">MATELAGTFRLGGSLAGTALLGDRRAVASALAPLQQHRGGSRRQRQAAQPTECRAGGRRNRVQVRSDGYEHLGTSQTTRNKRAFPGPPVGQGPPLRVLPIGGLGEIGMNCMLIGVYDRYILVDAGLMFPDFTDLGMQKILPDTSFLAQWRDKIEAVVITHGHEDHIGALPWVVPALDPGTPIYAGGFPMQLIKRRLQEFNLWDESRMHTINMRQNFQLGPFDCTPMRVTHSIPDCCGLVLRSEHGTIVHTGDWKIDENPVDGEVFDRDMFDQLGKEGVTLFMSDSTNVLAPGRTTSEQLVETSLVNRVLGHQGKGRVITTQFASNLHRMAAVKKAADASGRKICFIGMSLGFYLEAAHREGRAPFDPKDVINAADMEDYDPNELLIVTTGSQAEPRAALSLAARDASHLLKLQSSDLILYSAKVIPGNDTRVMQMMNKISELGPEIAMGRNENLHTSGHAYRDELEEVMRYANPQHFLPVHGEYAFLCAHAQLARENGVNYTSVIKNGQMLGVADRRNKNTVSIGSAAGIPGASMLLLGEAQLTNFYNDGNKGTGIASEMGLEERQQIAVEGIVIAAVDVLRDAGMVRAVTEAAAPGASPAVAAAAAKAASQRRLRAKIRVTTRAMWVDQGRLLEDLHAAAEDAVGRLPGDAHLAAVERVVADALRRTCKAFNQRRPEVVVIAHEADPRAAAAAMAAASRRAAEDGREWRGVGYSSEREREERYSGPTGRDFARRSSGGVNPRRGGGMGGPYGGGGRGRGQGPPREAMTEVEAEALLAEREQRRKQQQAQRERDLLVAPKGGELEDLGAPSSTDESSDEDGSTRAAAGRSSSSSSSKGGGGPARRGRPPKQAGPPPLQPLPEGILEQRQAANPPSEARQTCCHQAAALAAGAAMTEVPTMTEVPEVPLPRAEVPREQRKTKRFKRKDLKTELLQVCRELQPRGLQALLLDAGVWLCCDDDTVHQLDTLCFGNLDGGTGTAAYVRGLLEAGGAAVQGDQAVRLSLDEAFFMTWALDMLSVWDLVEGAAVRLDTTALWQHCLALRPDFFLLYLAYHHFRSKGWIPRTGLQYGADFVLYQRHPALTHSDYTVLIVPLAPAPPGEDRPALGWHDIQISNRLSAQVSKKLLLFYVRNESGGGERSTPNCLARVAVHERLVRRWVPESHRPPPGGAQQQQQQQQQQGGGGWGKRGAS</sequence>
<dbReference type="SMART" id="SM00849">
    <property type="entry name" value="Lactamase_B"/>
    <property type="match status" value="1"/>
</dbReference>
<feature type="compositionally biased region" description="Low complexity" evidence="10">
    <location>
        <begin position="1169"/>
        <end position="1179"/>
    </location>
</feature>
<gene>
    <name evidence="12" type="ORF">C2E20_4401</name>
</gene>
<dbReference type="SUPFAM" id="SSF53032">
    <property type="entry name" value="tRNA-intron endonuclease catalytic domain-like"/>
    <property type="match status" value="1"/>
</dbReference>
<feature type="compositionally biased region" description="Low complexity" evidence="10">
    <location>
        <begin position="823"/>
        <end position="836"/>
    </location>
</feature>
<evidence type="ECO:0000313" key="12">
    <source>
        <dbReference type="EMBL" id="PSC72063.1"/>
    </source>
</evidence>
<keyword evidence="5" id="KW-0378">Hydrolase</keyword>